<dbReference type="SUPFAM" id="SSF52172">
    <property type="entry name" value="CheY-like"/>
    <property type="match status" value="1"/>
</dbReference>
<dbReference type="Gene3D" id="3.40.50.2300">
    <property type="match status" value="1"/>
</dbReference>
<accession>A0A9J7AUB3</accession>
<dbReference type="InterPro" id="IPR001789">
    <property type="entry name" value="Sig_transdc_resp-reg_receiver"/>
</dbReference>
<dbReference type="KEGG" id="naci:NUH88_22145"/>
<evidence type="ECO:0000259" key="3">
    <source>
        <dbReference type="PROSITE" id="PS50110"/>
    </source>
</evidence>
<evidence type="ECO:0000313" key="4">
    <source>
        <dbReference type="EMBL" id="UUX50073.1"/>
    </source>
</evidence>
<evidence type="ECO:0000256" key="2">
    <source>
        <dbReference type="PROSITE-ProRule" id="PRU00169"/>
    </source>
</evidence>
<dbReference type="RefSeq" id="WP_257769065.1">
    <property type="nucleotide sequence ID" value="NZ_CP102480.1"/>
</dbReference>
<dbReference type="PANTHER" id="PTHR44591">
    <property type="entry name" value="STRESS RESPONSE REGULATOR PROTEIN 1"/>
    <property type="match status" value="1"/>
</dbReference>
<feature type="modified residue" description="4-aspartylphosphate" evidence="2">
    <location>
        <position position="52"/>
    </location>
</feature>
<dbReference type="PROSITE" id="PS50110">
    <property type="entry name" value="RESPONSE_REGULATORY"/>
    <property type="match status" value="1"/>
</dbReference>
<dbReference type="PANTHER" id="PTHR44591:SF3">
    <property type="entry name" value="RESPONSE REGULATORY DOMAIN-CONTAINING PROTEIN"/>
    <property type="match status" value="1"/>
</dbReference>
<dbReference type="Proteomes" id="UP001060336">
    <property type="component" value="Chromosome"/>
</dbReference>
<name>A0A9J7AUB3_9PROT</name>
<dbReference type="SMART" id="SM00448">
    <property type="entry name" value="REC"/>
    <property type="match status" value="1"/>
</dbReference>
<protein>
    <submittedName>
        <fullName evidence="4">Response regulator</fullName>
    </submittedName>
</protein>
<dbReference type="InterPro" id="IPR050595">
    <property type="entry name" value="Bact_response_regulator"/>
</dbReference>
<dbReference type="EMBL" id="CP102480">
    <property type="protein sequence ID" value="UUX50073.1"/>
    <property type="molecule type" value="Genomic_DNA"/>
</dbReference>
<sequence>MGRILIVDDDPFYREGIKRVAGRVYEIETAASGAEGLHLLRHNGPFSVVVSDQKMVGMSGIEFLSRAREFAPQTVRIMLTGYMNRDVLEASIREAEVTHFLEKPLATDDFLDCLAAYALPLEQPIETSRGNIEPAVDTLIYRATGAEIWAGPSSVGLDPSINADILAAPAEPSVLARHIETRGSTIDTEEKDDER</sequence>
<keyword evidence="5" id="KW-1185">Reference proteome</keyword>
<gene>
    <name evidence="4" type="ORF">NUH88_22145</name>
</gene>
<reference evidence="4" key="1">
    <citation type="submission" date="2022-08" db="EMBL/GenBank/DDBJ databases">
        <title>Nisaea acidiphila sp. nov., isolated from a marine algal debris and emended description of the genus Nisaea Urios et al. 2008.</title>
        <authorList>
            <person name="Kwon K."/>
        </authorList>
    </citation>
    <scope>NUCLEOTIDE SEQUENCE</scope>
    <source>
        <strain evidence="4">MEBiC11861</strain>
    </source>
</reference>
<keyword evidence="1 2" id="KW-0597">Phosphoprotein</keyword>
<dbReference type="GO" id="GO:0000160">
    <property type="term" value="P:phosphorelay signal transduction system"/>
    <property type="evidence" value="ECO:0007669"/>
    <property type="project" value="InterPro"/>
</dbReference>
<evidence type="ECO:0000313" key="5">
    <source>
        <dbReference type="Proteomes" id="UP001060336"/>
    </source>
</evidence>
<dbReference type="InterPro" id="IPR011006">
    <property type="entry name" value="CheY-like_superfamily"/>
</dbReference>
<evidence type="ECO:0000256" key="1">
    <source>
        <dbReference type="ARBA" id="ARBA00022553"/>
    </source>
</evidence>
<organism evidence="4 5">
    <name type="scientific">Nisaea acidiphila</name>
    <dbReference type="NCBI Taxonomy" id="1862145"/>
    <lineage>
        <taxon>Bacteria</taxon>
        <taxon>Pseudomonadati</taxon>
        <taxon>Pseudomonadota</taxon>
        <taxon>Alphaproteobacteria</taxon>
        <taxon>Rhodospirillales</taxon>
        <taxon>Thalassobaculaceae</taxon>
        <taxon>Nisaea</taxon>
    </lineage>
</organism>
<dbReference type="Pfam" id="PF00072">
    <property type="entry name" value="Response_reg"/>
    <property type="match status" value="1"/>
</dbReference>
<dbReference type="AlphaFoldDB" id="A0A9J7AUB3"/>
<feature type="domain" description="Response regulatory" evidence="3">
    <location>
        <begin position="3"/>
        <end position="118"/>
    </location>
</feature>
<proteinExistence type="predicted"/>